<proteinExistence type="predicted"/>
<comment type="caution">
    <text evidence="1">The sequence shown here is derived from an EMBL/GenBank/DDBJ whole genome shotgun (WGS) entry which is preliminary data.</text>
</comment>
<evidence type="ECO:0000313" key="1">
    <source>
        <dbReference type="EMBL" id="RAO78761.1"/>
    </source>
</evidence>
<protein>
    <submittedName>
        <fullName evidence="1">Uncharacterized protein</fullName>
    </submittedName>
</protein>
<gene>
    <name evidence="1" type="ORF">DPC56_06545</name>
</gene>
<dbReference type="OrthoDB" id="33422at2157"/>
<evidence type="ECO:0000313" key="2">
    <source>
        <dbReference type="Proteomes" id="UP000249782"/>
    </source>
</evidence>
<name>A0A328PC79_9EURY</name>
<keyword evidence="2" id="KW-1185">Reference proteome</keyword>
<dbReference type="EMBL" id="QLOE01000008">
    <property type="protein sequence ID" value="RAO78761.1"/>
    <property type="molecule type" value="Genomic_DNA"/>
</dbReference>
<reference evidence="1 2" key="1">
    <citation type="submission" date="2018-06" db="EMBL/GenBank/DDBJ databases">
        <title>Draft genome sequence of hyperthermophilic methanogen Methanothermobacter tenebrarum sp. MCM-B 1447.</title>
        <authorList>
            <person name="Pore S.D."/>
            <person name="Dagar S."/>
            <person name="Dhakephalkar P.K."/>
        </authorList>
    </citation>
    <scope>NUCLEOTIDE SEQUENCE [LARGE SCALE GENOMIC DNA]</scope>
    <source>
        <strain evidence="1 2">MCM B 1447</strain>
    </source>
</reference>
<dbReference type="Proteomes" id="UP000249782">
    <property type="component" value="Unassembled WGS sequence"/>
</dbReference>
<sequence length="214" mass="24833">MGKGEVIKFLSSIGVDTRFVSVMEDSILINNLRFSRFSRKREELFKKYYPNMKVVRSKIFQMICSRVSRVLSNELKPHQRILIKEGDDPLSYTLYAVLEPYTRKYGVRLVTRQGFDLIACPLTLDHIIADAIEKMINGKLISGPPLEDRKGRLLYPLSKVPVAWIERWLGVGPIKVTRDDVVQEFIGFFEEVLPQFRENMLKSLEYIRGDKGFI</sequence>
<dbReference type="RefSeq" id="WP_112094278.1">
    <property type="nucleotide sequence ID" value="NZ_QLOE01000008.1"/>
</dbReference>
<organism evidence="1 2">
    <name type="scientific">Methanothermobacter tenebrarum</name>
    <dbReference type="NCBI Taxonomy" id="680118"/>
    <lineage>
        <taxon>Archaea</taxon>
        <taxon>Methanobacteriati</taxon>
        <taxon>Methanobacteriota</taxon>
        <taxon>Methanomada group</taxon>
        <taxon>Methanobacteria</taxon>
        <taxon>Methanobacteriales</taxon>
        <taxon>Methanobacteriaceae</taxon>
        <taxon>Methanothermobacter</taxon>
    </lineage>
</organism>
<dbReference type="AlphaFoldDB" id="A0A328PC79"/>
<accession>A0A328PC79</accession>